<evidence type="ECO:0008006" key="5">
    <source>
        <dbReference type="Google" id="ProtNLM"/>
    </source>
</evidence>
<feature type="chain" id="PRO_5042008792" description="Extracellular membrane protein CFEM domain-containing protein" evidence="2">
    <location>
        <begin position="21"/>
        <end position="189"/>
    </location>
</feature>
<gene>
    <name evidence="3" type="ORF">FTOL_03259</name>
</gene>
<organism evidence="3 4">
    <name type="scientific">Fusarium torulosum</name>
    <dbReference type="NCBI Taxonomy" id="33205"/>
    <lineage>
        <taxon>Eukaryota</taxon>
        <taxon>Fungi</taxon>
        <taxon>Dikarya</taxon>
        <taxon>Ascomycota</taxon>
        <taxon>Pezizomycotina</taxon>
        <taxon>Sordariomycetes</taxon>
        <taxon>Hypocreomycetidae</taxon>
        <taxon>Hypocreales</taxon>
        <taxon>Nectriaceae</taxon>
        <taxon>Fusarium</taxon>
    </lineage>
</organism>
<dbReference type="EMBL" id="ONZP01000096">
    <property type="protein sequence ID" value="SPJ73529.1"/>
    <property type="molecule type" value="Genomic_DNA"/>
</dbReference>
<sequence>MTRLSNALVFLSIAGSFVAGQQYDQEKQNKDATCNNDCFFEYFTNKCNSDNPACVCTLKDMREKFFCCIAKNCADNVLPEQIERSSDNCDAYNIPFTFDPEAVCGIKLPVSSDTMSGAKATTSEASTATISKSHSVSTTATDAGSTTETSAASQTTPATAETTSAENGAPRVKAVWGGMVLPVLFGIFA</sequence>
<feature type="signal peptide" evidence="2">
    <location>
        <begin position="1"/>
        <end position="20"/>
    </location>
</feature>
<protein>
    <recommendedName>
        <fullName evidence="5">Extracellular membrane protein CFEM domain-containing protein</fullName>
    </recommendedName>
</protein>
<evidence type="ECO:0000313" key="4">
    <source>
        <dbReference type="Proteomes" id="UP001187734"/>
    </source>
</evidence>
<name>A0AAE8SFJ3_9HYPO</name>
<feature type="compositionally biased region" description="Low complexity" evidence="1">
    <location>
        <begin position="131"/>
        <end position="166"/>
    </location>
</feature>
<evidence type="ECO:0000256" key="1">
    <source>
        <dbReference type="SAM" id="MobiDB-lite"/>
    </source>
</evidence>
<evidence type="ECO:0000313" key="3">
    <source>
        <dbReference type="EMBL" id="SPJ73529.1"/>
    </source>
</evidence>
<dbReference type="Proteomes" id="UP001187734">
    <property type="component" value="Unassembled WGS sequence"/>
</dbReference>
<accession>A0AAE8SFJ3</accession>
<feature type="region of interest" description="Disordered" evidence="1">
    <location>
        <begin position="131"/>
        <end position="167"/>
    </location>
</feature>
<proteinExistence type="predicted"/>
<comment type="caution">
    <text evidence="3">The sequence shown here is derived from an EMBL/GenBank/DDBJ whole genome shotgun (WGS) entry which is preliminary data.</text>
</comment>
<dbReference type="AlphaFoldDB" id="A0AAE8SFJ3"/>
<keyword evidence="2" id="KW-0732">Signal</keyword>
<keyword evidence="4" id="KW-1185">Reference proteome</keyword>
<evidence type="ECO:0000256" key="2">
    <source>
        <dbReference type="SAM" id="SignalP"/>
    </source>
</evidence>
<reference evidence="3" key="1">
    <citation type="submission" date="2018-03" db="EMBL/GenBank/DDBJ databases">
        <authorList>
            <person name="Guldener U."/>
        </authorList>
    </citation>
    <scope>NUCLEOTIDE SEQUENCE</scope>
</reference>